<feature type="compositionally biased region" description="Basic and acidic residues" evidence="1">
    <location>
        <begin position="128"/>
        <end position="137"/>
    </location>
</feature>
<comment type="caution">
    <text evidence="4">The sequence shown here is derived from an EMBL/GenBank/DDBJ whole genome shotgun (WGS) entry which is preliminary data.</text>
</comment>
<dbReference type="EMBL" id="BANX01000004">
    <property type="protein sequence ID" value="GAC66748.1"/>
    <property type="molecule type" value="Genomic_DNA"/>
</dbReference>
<feature type="region of interest" description="Disordered" evidence="1">
    <location>
        <begin position="118"/>
        <end position="137"/>
    </location>
</feature>
<proteinExistence type="predicted"/>
<keyword evidence="2" id="KW-1133">Transmembrane helix</keyword>
<feature type="transmembrane region" description="Helical" evidence="2">
    <location>
        <begin position="17"/>
        <end position="36"/>
    </location>
</feature>
<name>M0QDS2_9ACTN</name>
<dbReference type="Pfam" id="PF10756">
    <property type="entry name" value="bPH_6"/>
    <property type="match status" value="1"/>
</dbReference>
<keyword evidence="2" id="KW-0472">Membrane</keyword>
<dbReference type="Proteomes" id="UP000011666">
    <property type="component" value="Unassembled WGS sequence"/>
</dbReference>
<dbReference type="RefSeq" id="WP_007617262.1">
    <property type="nucleotide sequence ID" value="NZ_BANX01000004.1"/>
</dbReference>
<evidence type="ECO:0000313" key="5">
    <source>
        <dbReference type="Proteomes" id="UP000011666"/>
    </source>
</evidence>
<gene>
    <name evidence="4" type="ORF">GS4_04_00050</name>
</gene>
<reference evidence="4 5" key="1">
    <citation type="submission" date="2013-01" db="EMBL/GenBank/DDBJ databases">
        <title>Whole genome shotgun sequence of Gordonia soli NBRC 108243.</title>
        <authorList>
            <person name="Isaki-Nakamura S."/>
            <person name="Hosoyama A."/>
            <person name="Tsuchikane K."/>
            <person name="Ando Y."/>
            <person name="Baba S."/>
            <person name="Ohji S."/>
            <person name="Hamada M."/>
            <person name="Tamura T."/>
            <person name="Yamazoe A."/>
            <person name="Yamazaki S."/>
            <person name="Fujita N."/>
        </authorList>
    </citation>
    <scope>NUCLEOTIDE SEQUENCE [LARGE SCALE GENOMIC DNA]</scope>
    <source>
        <strain evidence="4 5">NBRC 108243</strain>
    </source>
</reference>
<evidence type="ECO:0000259" key="3">
    <source>
        <dbReference type="Pfam" id="PF10756"/>
    </source>
</evidence>
<dbReference type="eggNOG" id="ENOG5033K8W">
    <property type="taxonomic scope" value="Bacteria"/>
</dbReference>
<keyword evidence="5" id="KW-1185">Reference proteome</keyword>
<dbReference type="InterPro" id="IPR019692">
    <property type="entry name" value="CFP-6_PH"/>
</dbReference>
<feature type="domain" description="Low molecular weight protein antigen 6 PH" evidence="3">
    <location>
        <begin position="75"/>
        <end position="169"/>
    </location>
</feature>
<dbReference type="STRING" id="1223545.GS4_04_00050"/>
<evidence type="ECO:0000313" key="4">
    <source>
        <dbReference type="EMBL" id="GAC66748.1"/>
    </source>
</evidence>
<dbReference type="AlphaFoldDB" id="M0QDS2"/>
<sequence>MDNSADPSTHEWSPSPIAGGALGVGGVIVLVATVFAGDPAGMVLLGVAGVLLLGFAAHALLIRPRLALTVGVGSPSTLTIRTLTGRRTVTPADVERVRLLSFRRIGRRVPQIEFDLLPDGAEASPHPVDGRDADAESPALREDTRLVVFGRWDLGSDLRDVADELRRAGFPVEES</sequence>
<protein>
    <recommendedName>
        <fullName evidence="3">Low molecular weight protein antigen 6 PH domain-containing protein</fullName>
    </recommendedName>
</protein>
<feature type="transmembrane region" description="Helical" evidence="2">
    <location>
        <begin position="42"/>
        <end position="62"/>
    </location>
</feature>
<dbReference type="OrthoDB" id="4381453at2"/>
<accession>M0QDS2</accession>
<organism evidence="4 5">
    <name type="scientific">Gordonia soli NBRC 108243</name>
    <dbReference type="NCBI Taxonomy" id="1223545"/>
    <lineage>
        <taxon>Bacteria</taxon>
        <taxon>Bacillati</taxon>
        <taxon>Actinomycetota</taxon>
        <taxon>Actinomycetes</taxon>
        <taxon>Mycobacteriales</taxon>
        <taxon>Gordoniaceae</taxon>
        <taxon>Gordonia</taxon>
    </lineage>
</organism>
<evidence type="ECO:0000256" key="1">
    <source>
        <dbReference type="SAM" id="MobiDB-lite"/>
    </source>
</evidence>
<evidence type="ECO:0000256" key="2">
    <source>
        <dbReference type="SAM" id="Phobius"/>
    </source>
</evidence>
<keyword evidence="2" id="KW-0812">Transmembrane</keyword>